<keyword evidence="4" id="KW-0808">Transferase</keyword>
<name>A0A9P5WX35_9AGAR</name>
<keyword evidence="5" id="KW-1185">Reference proteome</keyword>
<feature type="non-terminal residue" evidence="4">
    <location>
        <position position="140"/>
    </location>
</feature>
<dbReference type="PANTHER" id="PTHR44329">
    <property type="entry name" value="SERINE/THREONINE-PROTEIN KINASE TNNI3K-RELATED"/>
    <property type="match status" value="1"/>
</dbReference>
<dbReference type="InterPro" id="IPR000719">
    <property type="entry name" value="Prot_kinase_dom"/>
</dbReference>
<organism evidence="4 5">
    <name type="scientific">Macrolepiota fuliginosa MF-IS2</name>
    <dbReference type="NCBI Taxonomy" id="1400762"/>
    <lineage>
        <taxon>Eukaryota</taxon>
        <taxon>Fungi</taxon>
        <taxon>Dikarya</taxon>
        <taxon>Basidiomycota</taxon>
        <taxon>Agaricomycotina</taxon>
        <taxon>Agaricomycetes</taxon>
        <taxon>Agaricomycetidae</taxon>
        <taxon>Agaricales</taxon>
        <taxon>Agaricineae</taxon>
        <taxon>Agaricaceae</taxon>
        <taxon>Macrolepiota</taxon>
    </lineage>
</organism>
<dbReference type="PANTHER" id="PTHR44329:SF298">
    <property type="entry name" value="MIXED LINEAGE KINASE DOMAIN-LIKE PROTEIN"/>
    <property type="match status" value="1"/>
</dbReference>
<evidence type="ECO:0000313" key="4">
    <source>
        <dbReference type="EMBL" id="KAF9440688.1"/>
    </source>
</evidence>
<dbReference type="GO" id="GO:0005524">
    <property type="term" value="F:ATP binding"/>
    <property type="evidence" value="ECO:0007669"/>
    <property type="project" value="UniProtKB-KW"/>
</dbReference>
<dbReference type="Pfam" id="PF00069">
    <property type="entry name" value="Pkinase"/>
    <property type="match status" value="1"/>
</dbReference>
<accession>A0A9P5WX35</accession>
<dbReference type="OrthoDB" id="1924919at2759"/>
<dbReference type="Proteomes" id="UP000807342">
    <property type="component" value="Unassembled WGS sequence"/>
</dbReference>
<dbReference type="Gene3D" id="1.10.510.10">
    <property type="entry name" value="Transferase(Phosphotransferase) domain 1"/>
    <property type="match status" value="1"/>
</dbReference>
<dbReference type="InterPro" id="IPR011009">
    <property type="entry name" value="Kinase-like_dom_sf"/>
</dbReference>
<dbReference type="InterPro" id="IPR051681">
    <property type="entry name" value="Ser/Thr_Kinases-Pseudokinases"/>
</dbReference>
<keyword evidence="1" id="KW-0547">Nucleotide-binding</keyword>
<keyword evidence="4" id="KW-0418">Kinase</keyword>
<dbReference type="SUPFAM" id="SSF56112">
    <property type="entry name" value="Protein kinase-like (PK-like)"/>
    <property type="match status" value="1"/>
</dbReference>
<dbReference type="AlphaFoldDB" id="A0A9P5WX35"/>
<evidence type="ECO:0000313" key="5">
    <source>
        <dbReference type="Proteomes" id="UP000807342"/>
    </source>
</evidence>
<feature type="domain" description="Protein kinase" evidence="3">
    <location>
        <begin position="5"/>
        <end position="140"/>
    </location>
</feature>
<evidence type="ECO:0000256" key="2">
    <source>
        <dbReference type="ARBA" id="ARBA00022840"/>
    </source>
</evidence>
<reference evidence="4" key="1">
    <citation type="submission" date="2020-11" db="EMBL/GenBank/DDBJ databases">
        <authorList>
            <consortium name="DOE Joint Genome Institute"/>
            <person name="Ahrendt S."/>
            <person name="Riley R."/>
            <person name="Andreopoulos W."/>
            <person name="Labutti K."/>
            <person name="Pangilinan J."/>
            <person name="Ruiz-Duenas F.J."/>
            <person name="Barrasa J.M."/>
            <person name="Sanchez-Garcia M."/>
            <person name="Camarero S."/>
            <person name="Miyauchi S."/>
            <person name="Serrano A."/>
            <person name="Linde D."/>
            <person name="Babiker R."/>
            <person name="Drula E."/>
            <person name="Ayuso-Fernandez I."/>
            <person name="Pacheco R."/>
            <person name="Padilla G."/>
            <person name="Ferreira P."/>
            <person name="Barriuso J."/>
            <person name="Kellner H."/>
            <person name="Castanera R."/>
            <person name="Alfaro M."/>
            <person name="Ramirez L."/>
            <person name="Pisabarro A.G."/>
            <person name="Kuo A."/>
            <person name="Tritt A."/>
            <person name="Lipzen A."/>
            <person name="He G."/>
            <person name="Yan M."/>
            <person name="Ng V."/>
            <person name="Cullen D."/>
            <person name="Martin F."/>
            <person name="Rosso M.-N."/>
            <person name="Henrissat B."/>
            <person name="Hibbett D."/>
            <person name="Martinez A.T."/>
            <person name="Grigoriev I.V."/>
        </authorList>
    </citation>
    <scope>NUCLEOTIDE SEQUENCE</scope>
    <source>
        <strain evidence="4">MF-IS2</strain>
    </source>
</reference>
<dbReference type="PROSITE" id="PS50011">
    <property type="entry name" value="PROTEIN_KINASE_DOM"/>
    <property type="match status" value="1"/>
</dbReference>
<evidence type="ECO:0000256" key="1">
    <source>
        <dbReference type="ARBA" id="ARBA00022741"/>
    </source>
</evidence>
<dbReference type="InterPro" id="IPR008271">
    <property type="entry name" value="Ser/Thr_kinase_AS"/>
</dbReference>
<keyword evidence="2" id="KW-0067">ATP-binding</keyword>
<proteinExistence type="predicted"/>
<comment type="caution">
    <text evidence="4">The sequence shown here is derived from an EMBL/GenBank/DDBJ whole genome shotgun (WGS) entry which is preliminary data.</text>
</comment>
<dbReference type="GO" id="GO:0004674">
    <property type="term" value="F:protein serine/threonine kinase activity"/>
    <property type="evidence" value="ECO:0007669"/>
    <property type="project" value="TreeGrafter"/>
</dbReference>
<evidence type="ECO:0000259" key="3">
    <source>
        <dbReference type="PROSITE" id="PS50011"/>
    </source>
</evidence>
<protein>
    <submittedName>
        <fullName evidence="4">Kinase-like protein</fullName>
    </submittedName>
</protein>
<gene>
    <name evidence="4" type="ORF">P691DRAFT_715498</name>
</gene>
<dbReference type="PROSITE" id="PS00108">
    <property type="entry name" value="PROTEIN_KINASE_ST"/>
    <property type="match status" value="1"/>
</dbReference>
<dbReference type="EMBL" id="MU152330">
    <property type="protein sequence ID" value="KAF9440688.1"/>
    <property type="molecule type" value="Genomic_DNA"/>
</dbReference>
<sequence>MLRDIEDESWAGYGGFCDIHKGRHGTKNLCLKIIKVDQSKKKELTKLYGKEVILWGQLQNPNVVPFYGIFYRDEQRTQLCLISPWMDNGNIVVYLEGKPETPRKPLIHDVAKGMSYLHGKDVIHGDLKGLNILVDERGSA</sequence>